<organism evidence="1">
    <name type="scientific">Eucalyptus grandis</name>
    <name type="common">Flooded gum</name>
    <dbReference type="NCBI Taxonomy" id="71139"/>
    <lineage>
        <taxon>Eukaryota</taxon>
        <taxon>Viridiplantae</taxon>
        <taxon>Streptophyta</taxon>
        <taxon>Embryophyta</taxon>
        <taxon>Tracheophyta</taxon>
        <taxon>Spermatophyta</taxon>
        <taxon>Magnoliopsida</taxon>
        <taxon>eudicotyledons</taxon>
        <taxon>Gunneridae</taxon>
        <taxon>Pentapetalae</taxon>
        <taxon>rosids</taxon>
        <taxon>malvids</taxon>
        <taxon>Myrtales</taxon>
        <taxon>Myrtaceae</taxon>
        <taxon>Myrtoideae</taxon>
        <taxon>Eucalypteae</taxon>
        <taxon>Eucalyptus</taxon>
    </lineage>
</organism>
<evidence type="ECO:0000313" key="1">
    <source>
        <dbReference type="EMBL" id="KCW79077.1"/>
    </source>
</evidence>
<name>A0A059CL25_EUCGR</name>
<protein>
    <submittedName>
        <fullName evidence="1">Uncharacterized protein</fullName>
    </submittedName>
</protein>
<dbReference type="InParanoid" id="A0A059CL25"/>
<dbReference type="Gramene" id="KCW79077">
    <property type="protein sequence ID" value="KCW79077"/>
    <property type="gene ID" value="EUGRSUZ_C00510"/>
</dbReference>
<reference evidence="1" key="1">
    <citation type="submission" date="2013-07" db="EMBL/GenBank/DDBJ databases">
        <title>The genome of Eucalyptus grandis.</title>
        <authorList>
            <person name="Schmutz J."/>
            <person name="Hayes R."/>
            <person name="Myburg A."/>
            <person name="Tuskan G."/>
            <person name="Grattapaglia D."/>
            <person name="Rokhsar D.S."/>
        </authorList>
    </citation>
    <scope>NUCLEOTIDE SEQUENCE</scope>
    <source>
        <tissue evidence="1">Leaf extractions</tissue>
    </source>
</reference>
<gene>
    <name evidence="1" type="ORF">EUGRSUZ_C00510</name>
</gene>
<proteinExistence type="predicted"/>
<dbReference type="AlphaFoldDB" id="A0A059CL25"/>
<dbReference type="EMBL" id="KK198755">
    <property type="protein sequence ID" value="KCW79077.1"/>
    <property type="molecule type" value="Genomic_DNA"/>
</dbReference>
<accession>A0A059CL25</accession>
<sequence>MTNYDPGKVGILSNPTGHHRPSQACCTKTLGNLGVRRGSWRCCFWYRVEQREVQQQWRGGKVAHSGRRWDGNSNLGGGRACSPYRVSFPLYHEPLSILLNL</sequence>